<name>A0A5B7IGY5_PORTR</name>
<sequence>MSFRCLVGCWLQGSDGAEVSVSCEGVVQRGVYMCFK</sequence>
<comment type="caution">
    <text evidence="1">The sequence shown here is derived from an EMBL/GenBank/DDBJ whole genome shotgun (WGS) entry which is preliminary data.</text>
</comment>
<dbReference type="AlphaFoldDB" id="A0A5B7IGY5"/>
<organism evidence="1 2">
    <name type="scientific">Portunus trituberculatus</name>
    <name type="common">Swimming crab</name>
    <name type="synonym">Neptunus trituberculatus</name>
    <dbReference type="NCBI Taxonomy" id="210409"/>
    <lineage>
        <taxon>Eukaryota</taxon>
        <taxon>Metazoa</taxon>
        <taxon>Ecdysozoa</taxon>
        <taxon>Arthropoda</taxon>
        <taxon>Crustacea</taxon>
        <taxon>Multicrustacea</taxon>
        <taxon>Malacostraca</taxon>
        <taxon>Eumalacostraca</taxon>
        <taxon>Eucarida</taxon>
        <taxon>Decapoda</taxon>
        <taxon>Pleocyemata</taxon>
        <taxon>Brachyura</taxon>
        <taxon>Eubrachyura</taxon>
        <taxon>Portunoidea</taxon>
        <taxon>Portunidae</taxon>
        <taxon>Portuninae</taxon>
        <taxon>Portunus</taxon>
    </lineage>
</organism>
<reference evidence="1 2" key="1">
    <citation type="submission" date="2019-05" db="EMBL/GenBank/DDBJ databases">
        <title>Another draft genome of Portunus trituberculatus and its Hox gene families provides insights of decapod evolution.</title>
        <authorList>
            <person name="Jeong J.-H."/>
            <person name="Song I."/>
            <person name="Kim S."/>
            <person name="Choi T."/>
            <person name="Kim D."/>
            <person name="Ryu S."/>
            <person name="Kim W."/>
        </authorList>
    </citation>
    <scope>NUCLEOTIDE SEQUENCE [LARGE SCALE GENOMIC DNA]</scope>
    <source>
        <tissue evidence="1">Muscle</tissue>
    </source>
</reference>
<evidence type="ECO:0000313" key="1">
    <source>
        <dbReference type="EMBL" id="MPC83112.1"/>
    </source>
</evidence>
<dbReference type="Proteomes" id="UP000324222">
    <property type="component" value="Unassembled WGS sequence"/>
</dbReference>
<evidence type="ECO:0000313" key="2">
    <source>
        <dbReference type="Proteomes" id="UP000324222"/>
    </source>
</evidence>
<proteinExistence type="predicted"/>
<dbReference type="EMBL" id="VSRR010061563">
    <property type="protein sequence ID" value="MPC83112.1"/>
    <property type="molecule type" value="Genomic_DNA"/>
</dbReference>
<gene>
    <name evidence="1" type="ORF">E2C01_077804</name>
</gene>
<keyword evidence="2" id="KW-1185">Reference proteome</keyword>
<protein>
    <submittedName>
        <fullName evidence="1">Uncharacterized protein</fullName>
    </submittedName>
</protein>
<accession>A0A5B7IGY5</accession>